<sequence length="297" mass="34295">MVPAILFKYRADTELTEKVITGAKIWLPTAETLNDPLECKTGIIPKDWQQQQIREMEQGQLMGLFGFPGAESRETLFSLDRKQTRKWFKRLKKLPFDRKIKAMRSLYGDHGIELSDPRLIFKTLEKQLSSMGIFSLSDCPDNQPMWAHYAGDHTGIALGFSTAEGSKLSDPRHTFPVVYDTRKPVFEKGFLHEIQFYRTEAGGMRSLSKFSFDDPVLRAAVTTKPPAWSYEREWRYVEESSGLHDFPGELVSVIFGYRMSEQRRNYYRKLLRSAGRNVELFEVYISSSGSFDIKSCR</sequence>
<protein>
    <submittedName>
        <fullName evidence="1">DUF2971 domain-containing protein</fullName>
    </submittedName>
</protein>
<evidence type="ECO:0000313" key="1">
    <source>
        <dbReference type="EMBL" id="TKT73916.1"/>
    </source>
</evidence>
<organism evidence="1 2">
    <name type="scientific">Afipia massiliensis</name>
    <dbReference type="NCBI Taxonomy" id="211460"/>
    <lineage>
        <taxon>Bacteria</taxon>
        <taxon>Pseudomonadati</taxon>
        <taxon>Pseudomonadota</taxon>
        <taxon>Alphaproteobacteria</taxon>
        <taxon>Hyphomicrobiales</taxon>
        <taxon>Nitrobacteraceae</taxon>
        <taxon>Afipia</taxon>
    </lineage>
</organism>
<dbReference type="STRING" id="211460.YH63_11815"/>
<gene>
    <name evidence="1" type="ORF">YH63_007130</name>
</gene>
<dbReference type="AlphaFoldDB" id="A0A4U6BTK6"/>
<proteinExistence type="predicted"/>
<dbReference type="Pfam" id="PF11185">
    <property type="entry name" value="DUF2971"/>
    <property type="match status" value="1"/>
</dbReference>
<dbReference type="InterPro" id="IPR021352">
    <property type="entry name" value="DUF2971"/>
</dbReference>
<accession>A0A4U6BTK6</accession>
<evidence type="ECO:0000313" key="2">
    <source>
        <dbReference type="Proteomes" id="UP000034832"/>
    </source>
</evidence>
<dbReference type="Proteomes" id="UP000034832">
    <property type="component" value="Unassembled WGS sequence"/>
</dbReference>
<dbReference type="EMBL" id="LBIA02000001">
    <property type="protein sequence ID" value="TKT73916.1"/>
    <property type="molecule type" value="Genomic_DNA"/>
</dbReference>
<dbReference type="OrthoDB" id="4119964at2"/>
<keyword evidence="2" id="KW-1185">Reference proteome</keyword>
<name>A0A4U6BTK6_9BRAD</name>
<comment type="caution">
    <text evidence="1">The sequence shown here is derived from an EMBL/GenBank/DDBJ whole genome shotgun (WGS) entry which is preliminary data.</text>
</comment>
<reference evidence="1" key="1">
    <citation type="submission" date="2019-04" db="EMBL/GenBank/DDBJ databases">
        <title>Whole genome sequencing of cave bacteria.</title>
        <authorList>
            <person name="Gan H.M."/>
            <person name="Barton H."/>
            <person name="Savka M.A."/>
        </authorList>
    </citation>
    <scope>NUCLEOTIDE SEQUENCE [LARGE SCALE GENOMIC DNA]</scope>
    <source>
        <strain evidence="1">LC387</strain>
    </source>
</reference>